<dbReference type="InterPro" id="IPR020843">
    <property type="entry name" value="ER"/>
</dbReference>
<feature type="domain" description="Enoyl reductase (ER)" evidence="2">
    <location>
        <begin position="10"/>
        <end position="300"/>
    </location>
</feature>
<dbReference type="InterPro" id="IPR013154">
    <property type="entry name" value="ADH-like_N"/>
</dbReference>
<dbReference type="RefSeq" id="WP_075033692.1">
    <property type="nucleotide sequence ID" value="NZ_FONR01000047.1"/>
</dbReference>
<dbReference type="Gene3D" id="3.90.180.10">
    <property type="entry name" value="Medium-chain alcohol dehydrogenases, catalytic domain"/>
    <property type="match status" value="1"/>
</dbReference>
<dbReference type="Gene3D" id="3.40.50.720">
    <property type="entry name" value="NAD(P)-binding Rossmann-like Domain"/>
    <property type="match status" value="1"/>
</dbReference>
<dbReference type="SUPFAM" id="SSF50129">
    <property type="entry name" value="GroES-like"/>
    <property type="match status" value="1"/>
</dbReference>
<dbReference type="SUPFAM" id="SSF51735">
    <property type="entry name" value="NAD(P)-binding Rossmann-fold domains"/>
    <property type="match status" value="1"/>
</dbReference>
<dbReference type="CDD" id="cd05289">
    <property type="entry name" value="MDR_like_2"/>
    <property type="match status" value="1"/>
</dbReference>
<dbReference type="Pfam" id="PF13602">
    <property type="entry name" value="ADH_zinc_N_2"/>
    <property type="match status" value="1"/>
</dbReference>
<gene>
    <name evidence="3" type="ORF">SAMN02787118_14711</name>
</gene>
<dbReference type="InterPro" id="IPR051603">
    <property type="entry name" value="Zinc-ADH_QOR/CCCR"/>
</dbReference>
<dbReference type="Proteomes" id="UP000181942">
    <property type="component" value="Unassembled WGS sequence"/>
</dbReference>
<accession>A0A1I2XGV6</accession>
<dbReference type="InterPro" id="IPR036291">
    <property type="entry name" value="NAD(P)-bd_dom_sf"/>
</dbReference>
<evidence type="ECO:0000313" key="3">
    <source>
        <dbReference type="EMBL" id="SFH12738.1"/>
    </source>
</evidence>
<protein>
    <submittedName>
        <fullName evidence="3">NADPH:quinone reductase</fullName>
    </submittedName>
</protein>
<dbReference type="PANTHER" id="PTHR44154">
    <property type="entry name" value="QUINONE OXIDOREDUCTASE"/>
    <property type="match status" value="1"/>
</dbReference>
<dbReference type="EMBL" id="FONR01000047">
    <property type="protein sequence ID" value="SFH12738.1"/>
    <property type="molecule type" value="Genomic_DNA"/>
</dbReference>
<dbReference type="PANTHER" id="PTHR44154:SF1">
    <property type="entry name" value="QUINONE OXIDOREDUCTASE"/>
    <property type="match status" value="1"/>
</dbReference>
<evidence type="ECO:0000256" key="1">
    <source>
        <dbReference type="ARBA" id="ARBA00022857"/>
    </source>
</evidence>
<dbReference type="GO" id="GO:0016491">
    <property type="term" value="F:oxidoreductase activity"/>
    <property type="evidence" value="ECO:0007669"/>
    <property type="project" value="InterPro"/>
</dbReference>
<dbReference type="InterPro" id="IPR011032">
    <property type="entry name" value="GroES-like_sf"/>
</dbReference>
<dbReference type="Pfam" id="PF08240">
    <property type="entry name" value="ADH_N"/>
    <property type="match status" value="1"/>
</dbReference>
<reference evidence="3 4" key="1">
    <citation type="submission" date="2016-10" db="EMBL/GenBank/DDBJ databases">
        <authorList>
            <person name="de Groot N.N."/>
        </authorList>
    </citation>
    <scope>NUCLEOTIDE SEQUENCE [LARGE SCALE GENOMIC DNA]</scope>
    <source>
        <strain evidence="3 4">OK461</strain>
    </source>
</reference>
<proteinExistence type="predicted"/>
<organism evidence="3 4">
    <name type="scientific">Streptomyces mirabilis</name>
    <dbReference type="NCBI Taxonomy" id="68239"/>
    <lineage>
        <taxon>Bacteria</taxon>
        <taxon>Bacillati</taxon>
        <taxon>Actinomycetota</taxon>
        <taxon>Actinomycetes</taxon>
        <taxon>Kitasatosporales</taxon>
        <taxon>Streptomycetaceae</taxon>
        <taxon>Streptomyces</taxon>
    </lineage>
</organism>
<name>A0A1I2XGV6_9ACTN</name>
<dbReference type="AlphaFoldDB" id="A0A1I2XGV6"/>
<dbReference type="SMART" id="SM00829">
    <property type="entry name" value="PKS_ER"/>
    <property type="match status" value="1"/>
</dbReference>
<keyword evidence="1" id="KW-0521">NADP</keyword>
<evidence type="ECO:0000313" key="4">
    <source>
        <dbReference type="Proteomes" id="UP000181942"/>
    </source>
</evidence>
<sequence length="302" mass="31231">MKAVVYEEYGGSEVLRLADVEEPHAGPGQVRLKVMAVGVNPLDHKIRRGWLQHLHPVTFPVTPGAEAAGIVDEVGEGVTGISVGDEVMGFTETGCYAEYALATDVAPKPAGLDWDSAAALPVAAETSDRVLDLLKVTAGETLLIHGAAGVVGSVGVQLAVLRGATVIGTASETNHEYLRSLGAIPVAYGDGLVDRVRAAASQGIDAVFDAAGHDALEASVELRGGTTDRVITIADMRAAELGVTFAVGTGRVFGSGLADYARLAADGRLRVRIDRSLPLADAAPAQDLSEAGHPRGKVILYP</sequence>
<dbReference type="OrthoDB" id="3727682at2"/>
<evidence type="ECO:0000259" key="2">
    <source>
        <dbReference type="SMART" id="SM00829"/>
    </source>
</evidence>